<reference evidence="4" key="1">
    <citation type="journal article" date="2014" name="Int. J. Syst. Evol. Microbiol.">
        <title>Complete genome sequence of Corynebacterium casei LMG S-19264T (=DSM 44701T), isolated from a smear-ripened cheese.</title>
        <authorList>
            <consortium name="US DOE Joint Genome Institute (JGI-PGF)"/>
            <person name="Walter F."/>
            <person name="Albersmeier A."/>
            <person name="Kalinowski J."/>
            <person name="Ruckert C."/>
        </authorList>
    </citation>
    <scope>NUCLEOTIDE SEQUENCE</scope>
    <source>
        <strain evidence="4">KCTC 32182</strain>
    </source>
</reference>
<dbReference type="PANTHER" id="PTHR43713">
    <property type="entry name" value="GLUTAMATE-1-SEMIALDEHYDE 2,1-AMINOMUTASE"/>
    <property type="match status" value="1"/>
</dbReference>
<dbReference type="InterPro" id="IPR049704">
    <property type="entry name" value="Aminotrans_3_PPA_site"/>
</dbReference>
<dbReference type="RefSeq" id="WP_189535865.1">
    <property type="nucleotide sequence ID" value="NZ_BMYX01000020.1"/>
</dbReference>
<dbReference type="GO" id="GO:0030170">
    <property type="term" value="F:pyridoxal phosphate binding"/>
    <property type="evidence" value="ECO:0007669"/>
    <property type="project" value="InterPro"/>
</dbReference>
<dbReference type="Pfam" id="PF00202">
    <property type="entry name" value="Aminotran_3"/>
    <property type="match status" value="2"/>
</dbReference>
<evidence type="ECO:0000313" key="4">
    <source>
        <dbReference type="EMBL" id="GGY24636.1"/>
    </source>
</evidence>
<gene>
    <name evidence="4" type="ORF">GCM10011289_30320</name>
</gene>
<dbReference type="Proteomes" id="UP000645257">
    <property type="component" value="Unassembled WGS sequence"/>
</dbReference>
<evidence type="ECO:0000256" key="2">
    <source>
        <dbReference type="ARBA" id="ARBA00022898"/>
    </source>
</evidence>
<dbReference type="InterPro" id="IPR015424">
    <property type="entry name" value="PyrdxlP-dep_Trfase"/>
</dbReference>
<organism evidence="4 5">
    <name type="scientific">Paludibacterium paludis</name>
    <dbReference type="NCBI Taxonomy" id="1225769"/>
    <lineage>
        <taxon>Bacteria</taxon>
        <taxon>Pseudomonadati</taxon>
        <taxon>Pseudomonadota</taxon>
        <taxon>Betaproteobacteria</taxon>
        <taxon>Neisseriales</taxon>
        <taxon>Chromobacteriaceae</taxon>
        <taxon>Paludibacterium</taxon>
    </lineage>
</organism>
<reference evidence="4" key="2">
    <citation type="submission" date="2020-09" db="EMBL/GenBank/DDBJ databases">
        <authorList>
            <person name="Sun Q."/>
            <person name="Kim S."/>
        </authorList>
    </citation>
    <scope>NUCLEOTIDE SEQUENCE</scope>
    <source>
        <strain evidence="4">KCTC 32182</strain>
    </source>
</reference>
<dbReference type="AlphaFoldDB" id="A0A918P572"/>
<evidence type="ECO:0000256" key="1">
    <source>
        <dbReference type="ARBA" id="ARBA00001933"/>
    </source>
</evidence>
<dbReference type="PANTHER" id="PTHR43713:SF3">
    <property type="entry name" value="GLUTAMATE-1-SEMIALDEHYDE 2,1-AMINOMUTASE 1, CHLOROPLASTIC-RELATED"/>
    <property type="match status" value="1"/>
</dbReference>
<comment type="similarity">
    <text evidence="3">Belongs to the class-III pyridoxal-phosphate-dependent aminotransferase family.</text>
</comment>
<proteinExistence type="inferred from homology"/>
<dbReference type="InterPro" id="IPR015421">
    <property type="entry name" value="PyrdxlP-dep_Trfase_major"/>
</dbReference>
<comment type="cofactor">
    <cofactor evidence="1">
        <name>pyridoxal 5'-phosphate</name>
        <dbReference type="ChEBI" id="CHEBI:597326"/>
    </cofactor>
</comment>
<dbReference type="EMBL" id="BMYX01000020">
    <property type="protein sequence ID" value="GGY24636.1"/>
    <property type="molecule type" value="Genomic_DNA"/>
</dbReference>
<dbReference type="InterPro" id="IPR015422">
    <property type="entry name" value="PyrdxlP-dep_Trfase_small"/>
</dbReference>
<dbReference type="Gene3D" id="3.90.1150.10">
    <property type="entry name" value="Aspartate Aminotransferase, domain 1"/>
    <property type="match status" value="1"/>
</dbReference>
<keyword evidence="2 3" id="KW-0663">Pyridoxal phosphate</keyword>
<protein>
    <submittedName>
        <fullName evidence="4">Glutamate-1-semialdehyde 2,1-aminomutase</fullName>
    </submittedName>
</protein>
<dbReference type="GO" id="GO:0008483">
    <property type="term" value="F:transaminase activity"/>
    <property type="evidence" value="ECO:0007669"/>
    <property type="project" value="InterPro"/>
</dbReference>
<evidence type="ECO:0000313" key="5">
    <source>
        <dbReference type="Proteomes" id="UP000645257"/>
    </source>
</evidence>
<keyword evidence="5" id="KW-1185">Reference proteome</keyword>
<sequence>MSRPVQIVSSVGVPEPKLRARHASGAVVQLSDGREYLDLMNGKGCVTLGHHHPAVDEAMMASLRNQAGCATCWSDPFEELASIIAADSGVPGAELAFFSTGTEACRAAVQCARRYSGKPLIASSGYHGWGDFWETAPGFLEPNDNGVVDFFFVPELLEQVLERYRGRIAMVMVSPDYVHLRPETLGQLVRLAREQGVLFCSDDVKNGYRSVAGSALPGVTGEQADLYTFSKGLANGQRLSCLVGAPEVVRKAKRMTYTSYFDSLPVVAALATLNHMRGERGYERLVACGAKLAGGLRALIESSGVPVKVMGDGPLLQFVGATEALDEAFYAASARRGLLLYDYDNQAVSLATEEVLPELMARFKRVFEDLAESFPALRGEPVPMARQMEAAFGMMDGATDAVPAADAIRWLQEREA</sequence>
<dbReference type="SUPFAM" id="SSF53383">
    <property type="entry name" value="PLP-dependent transferases"/>
    <property type="match status" value="1"/>
</dbReference>
<name>A0A918P572_9NEIS</name>
<comment type="caution">
    <text evidence="4">The sequence shown here is derived from an EMBL/GenBank/DDBJ whole genome shotgun (WGS) entry which is preliminary data.</text>
</comment>
<accession>A0A918P572</accession>
<dbReference type="PROSITE" id="PS00600">
    <property type="entry name" value="AA_TRANSFER_CLASS_3"/>
    <property type="match status" value="1"/>
</dbReference>
<dbReference type="InterPro" id="IPR005814">
    <property type="entry name" value="Aminotrans_3"/>
</dbReference>
<dbReference type="Gene3D" id="3.40.640.10">
    <property type="entry name" value="Type I PLP-dependent aspartate aminotransferase-like (Major domain)"/>
    <property type="match status" value="1"/>
</dbReference>
<evidence type="ECO:0000256" key="3">
    <source>
        <dbReference type="RuleBase" id="RU003560"/>
    </source>
</evidence>